<evidence type="ECO:0008006" key="3">
    <source>
        <dbReference type="Google" id="ProtNLM"/>
    </source>
</evidence>
<name>A0A5N5HG42_9ROSA</name>
<dbReference type="OrthoDB" id="1162524at2759"/>
<reference evidence="1 2" key="3">
    <citation type="submission" date="2019-11" db="EMBL/GenBank/DDBJ databases">
        <title>A de novo genome assembly of a pear dwarfing rootstock.</title>
        <authorList>
            <person name="Wang F."/>
            <person name="Wang J."/>
            <person name="Li S."/>
            <person name="Zhang Y."/>
            <person name="Fang M."/>
            <person name="Ma L."/>
            <person name="Zhao Y."/>
            <person name="Jiang S."/>
        </authorList>
    </citation>
    <scope>NUCLEOTIDE SEQUENCE [LARGE SCALE GENOMIC DNA]</scope>
    <source>
        <strain evidence="1">S2</strain>
        <tissue evidence="1">Leaf</tissue>
    </source>
</reference>
<reference evidence="2" key="2">
    <citation type="submission" date="2019-10" db="EMBL/GenBank/DDBJ databases">
        <title>A de novo genome assembly of a pear dwarfing rootstock.</title>
        <authorList>
            <person name="Wang F."/>
            <person name="Wang J."/>
            <person name="Li S."/>
            <person name="Zhang Y."/>
            <person name="Fang M."/>
            <person name="Ma L."/>
            <person name="Zhao Y."/>
            <person name="Jiang S."/>
        </authorList>
    </citation>
    <scope>NUCLEOTIDE SEQUENCE [LARGE SCALE GENOMIC DNA]</scope>
</reference>
<comment type="caution">
    <text evidence="1">The sequence shown here is derived from an EMBL/GenBank/DDBJ whole genome shotgun (WGS) entry which is preliminary data.</text>
</comment>
<evidence type="ECO:0000313" key="2">
    <source>
        <dbReference type="Proteomes" id="UP000327157"/>
    </source>
</evidence>
<proteinExistence type="predicted"/>
<gene>
    <name evidence="1" type="ORF">D8674_016722</name>
</gene>
<protein>
    <recommendedName>
        <fullName evidence="3">RNase H type-1 domain-containing protein</fullName>
    </recommendedName>
</protein>
<evidence type="ECO:0000313" key="1">
    <source>
        <dbReference type="EMBL" id="KAB2625062.1"/>
    </source>
</evidence>
<dbReference type="Proteomes" id="UP000327157">
    <property type="component" value="Chromosome 16"/>
</dbReference>
<sequence>MPSSSVAGVEYIADLIVAETASWNYNLVNELFPPCEAALILATPLSCRLHPDKLIWHYDAKCAVFCDEAGSYVGGFVRQISPASMVQAIGNRVHGSSPMNLLVDDIRVSLRAFVDSQVCFVRSTANVAAHGMAKLVVSSPIEFCWFEEPPNSIVEALFDVD</sequence>
<dbReference type="AlphaFoldDB" id="A0A5N5HG42"/>
<reference evidence="1 2" key="1">
    <citation type="submission" date="2019-09" db="EMBL/GenBank/DDBJ databases">
        <authorList>
            <person name="Ou C."/>
        </authorList>
    </citation>
    <scope>NUCLEOTIDE SEQUENCE [LARGE SCALE GENOMIC DNA]</scope>
    <source>
        <strain evidence="1">S2</strain>
        <tissue evidence="1">Leaf</tissue>
    </source>
</reference>
<dbReference type="EMBL" id="SMOL01000160">
    <property type="protein sequence ID" value="KAB2625062.1"/>
    <property type="molecule type" value="Genomic_DNA"/>
</dbReference>
<accession>A0A5N5HG42</accession>
<organism evidence="1 2">
    <name type="scientific">Pyrus ussuriensis x Pyrus communis</name>
    <dbReference type="NCBI Taxonomy" id="2448454"/>
    <lineage>
        <taxon>Eukaryota</taxon>
        <taxon>Viridiplantae</taxon>
        <taxon>Streptophyta</taxon>
        <taxon>Embryophyta</taxon>
        <taxon>Tracheophyta</taxon>
        <taxon>Spermatophyta</taxon>
        <taxon>Magnoliopsida</taxon>
        <taxon>eudicotyledons</taxon>
        <taxon>Gunneridae</taxon>
        <taxon>Pentapetalae</taxon>
        <taxon>rosids</taxon>
        <taxon>fabids</taxon>
        <taxon>Rosales</taxon>
        <taxon>Rosaceae</taxon>
        <taxon>Amygdaloideae</taxon>
        <taxon>Maleae</taxon>
        <taxon>Pyrus</taxon>
    </lineage>
</organism>
<keyword evidence="2" id="KW-1185">Reference proteome</keyword>